<dbReference type="InterPro" id="IPR006311">
    <property type="entry name" value="TAT_signal"/>
</dbReference>
<evidence type="ECO:0000256" key="1">
    <source>
        <dbReference type="SAM" id="MobiDB-lite"/>
    </source>
</evidence>
<accession>A0A917TYI4</accession>
<organism evidence="3 4">
    <name type="scientific">Micromonospora sonchi</name>
    <dbReference type="NCBI Taxonomy" id="1763543"/>
    <lineage>
        <taxon>Bacteria</taxon>
        <taxon>Bacillati</taxon>
        <taxon>Actinomycetota</taxon>
        <taxon>Actinomycetes</taxon>
        <taxon>Micromonosporales</taxon>
        <taxon>Micromonosporaceae</taxon>
        <taxon>Micromonospora</taxon>
    </lineage>
</organism>
<keyword evidence="2" id="KW-0732">Signal</keyword>
<feature type="region of interest" description="Disordered" evidence="1">
    <location>
        <begin position="35"/>
        <end position="55"/>
    </location>
</feature>
<dbReference type="PROSITE" id="PS51318">
    <property type="entry name" value="TAT"/>
    <property type="match status" value="1"/>
</dbReference>
<dbReference type="AlphaFoldDB" id="A0A917TYI4"/>
<dbReference type="RefSeq" id="WP_189044752.1">
    <property type="nucleotide sequence ID" value="NZ_BMNB01000012.1"/>
</dbReference>
<feature type="signal peptide" evidence="2">
    <location>
        <begin position="1"/>
        <end position="29"/>
    </location>
</feature>
<sequence>MNHRLTRRTVLRTAAVTGAAAAVTGAAAAASSVLPTAPASAREVRKPKRPATSQNGWTIQVNADLDSQVWTRTVAGTGLSVPVWIGDVEAILLHTIRRFHYEIEEIRPNDLVGWTPAKEVRKHSPESNLASGTAVRIRPGARARGGFFPLQELVLRDILADCEGMVRWGGDDREVDESLFYIAAGPLDEQVKVIGDKLRGWEASPGEGAGIGVDVLSRSRRTRAADLAHRQRR</sequence>
<reference evidence="3" key="1">
    <citation type="journal article" date="2014" name="Int. J. Syst. Evol. Microbiol.">
        <title>Complete genome sequence of Corynebacterium casei LMG S-19264T (=DSM 44701T), isolated from a smear-ripened cheese.</title>
        <authorList>
            <consortium name="US DOE Joint Genome Institute (JGI-PGF)"/>
            <person name="Walter F."/>
            <person name="Albersmeier A."/>
            <person name="Kalinowski J."/>
            <person name="Ruckert C."/>
        </authorList>
    </citation>
    <scope>NUCLEOTIDE SEQUENCE</scope>
    <source>
        <strain evidence="3">CGMCC 4.7312</strain>
    </source>
</reference>
<name>A0A917TYI4_9ACTN</name>
<proteinExistence type="predicted"/>
<gene>
    <name evidence="3" type="ORF">GCM10011608_30850</name>
</gene>
<keyword evidence="4" id="KW-1185">Reference proteome</keyword>
<comment type="caution">
    <text evidence="3">The sequence shown here is derived from an EMBL/GenBank/DDBJ whole genome shotgun (WGS) entry which is preliminary data.</text>
</comment>
<evidence type="ECO:0000313" key="3">
    <source>
        <dbReference type="EMBL" id="GGM43939.1"/>
    </source>
</evidence>
<protein>
    <recommendedName>
        <fullName evidence="5">Twin-arginine translocation signal domain-containing protein</fullName>
    </recommendedName>
</protein>
<reference evidence="3" key="2">
    <citation type="submission" date="2020-09" db="EMBL/GenBank/DDBJ databases">
        <authorList>
            <person name="Sun Q."/>
            <person name="Zhou Y."/>
        </authorList>
    </citation>
    <scope>NUCLEOTIDE SEQUENCE</scope>
    <source>
        <strain evidence="3">CGMCC 4.7312</strain>
    </source>
</reference>
<dbReference type="Proteomes" id="UP000608890">
    <property type="component" value="Unassembled WGS sequence"/>
</dbReference>
<dbReference type="EMBL" id="BMNB01000012">
    <property type="protein sequence ID" value="GGM43939.1"/>
    <property type="molecule type" value="Genomic_DNA"/>
</dbReference>
<evidence type="ECO:0000313" key="4">
    <source>
        <dbReference type="Proteomes" id="UP000608890"/>
    </source>
</evidence>
<evidence type="ECO:0000256" key="2">
    <source>
        <dbReference type="SAM" id="SignalP"/>
    </source>
</evidence>
<evidence type="ECO:0008006" key="5">
    <source>
        <dbReference type="Google" id="ProtNLM"/>
    </source>
</evidence>
<feature type="chain" id="PRO_5037403692" description="Twin-arginine translocation signal domain-containing protein" evidence="2">
    <location>
        <begin position="30"/>
        <end position="233"/>
    </location>
</feature>